<keyword evidence="1" id="KW-0812">Transmembrane</keyword>
<accession>A0A7W8A489</accession>
<evidence type="ECO:0000313" key="2">
    <source>
        <dbReference type="EMBL" id="MBB5079228.1"/>
    </source>
</evidence>
<comment type="caution">
    <text evidence="2">The sequence shown here is derived from an EMBL/GenBank/DDBJ whole genome shotgun (WGS) entry which is preliminary data.</text>
</comment>
<name>A0A7W8A489_9ACTN</name>
<protein>
    <submittedName>
        <fullName evidence="2">Putative MFS family arabinose efflux permease</fullName>
    </submittedName>
</protein>
<dbReference type="Proteomes" id="UP000568380">
    <property type="component" value="Unassembled WGS sequence"/>
</dbReference>
<dbReference type="InterPro" id="IPR036259">
    <property type="entry name" value="MFS_trans_sf"/>
</dbReference>
<evidence type="ECO:0000313" key="3">
    <source>
        <dbReference type="Proteomes" id="UP000568380"/>
    </source>
</evidence>
<evidence type="ECO:0000256" key="1">
    <source>
        <dbReference type="SAM" id="Phobius"/>
    </source>
</evidence>
<keyword evidence="1" id="KW-0472">Membrane</keyword>
<gene>
    <name evidence="2" type="ORF">HNR40_004714</name>
</gene>
<dbReference type="EMBL" id="JACHIN010000006">
    <property type="protein sequence ID" value="MBB5079228.1"/>
    <property type="molecule type" value="Genomic_DNA"/>
</dbReference>
<sequence length="60" mass="5968">MPPERAGMGSALNDTHQQLGIAFGVTVLGSLLAAAYRTGLTAAGCALIGAAIAGTVLRRD</sequence>
<reference evidence="2 3" key="1">
    <citation type="submission" date="2020-08" db="EMBL/GenBank/DDBJ databases">
        <title>Genomic Encyclopedia of Type Strains, Phase IV (KMG-IV): sequencing the most valuable type-strain genomes for metagenomic binning, comparative biology and taxonomic classification.</title>
        <authorList>
            <person name="Goeker M."/>
        </authorList>
    </citation>
    <scope>NUCLEOTIDE SEQUENCE [LARGE SCALE GENOMIC DNA]</scope>
    <source>
        <strain evidence="2 3">DSM 45385</strain>
    </source>
</reference>
<keyword evidence="1" id="KW-1133">Transmembrane helix</keyword>
<proteinExistence type="predicted"/>
<keyword evidence="3" id="KW-1185">Reference proteome</keyword>
<feature type="transmembrane region" description="Helical" evidence="1">
    <location>
        <begin position="34"/>
        <end position="57"/>
    </location>
</feature>
<organism evidence="2 3">
    <name type="scientific">Nonomuraea endophytica</name>
    <dbReference type="NCBI Taxonomy" id="714136"/>
    <lineage>
        <taxon>Bacteria</taxon>
        <taxon>Bacillati</taxon>
        <taxon>Actinomycetota</taxon>
        <taxon>Actinomycetes</taxon>
        <taxon>Streptosporangiales</taxon>
        <taxon>Streptosporangiaceae</taxon>
        <taxon>Nonomuraea</taxon>
    </lineage>
</organism>
<dbReference type="RefSeq" id="WP_184965407.1">
    <property type="nucleotide sequence ID" value="NZ_JACHIN010000006.1"/>
</dbReference>
<dbReference type="SUPFAM" id="SSF103473">
    <property type="entry name" value="MFS general substrate transporter"/>
    <property type="match status" value="1"/>
</dbReference>
<dbReference type="AlphaFoldDB" id="A0A7W8A489"/>